<dbReference type="CDD" id="cd17574">
    <property type="entry name" value="REC_OmpR"/>
    <property type="match status" value="1"/>
</dbReference>
<dbReference type="Proteomes" id="UP000010471">
    <property type="component" value="Chromosome"/>
</dbReference>
<evidence type="ECO:0000313" key="5">
    <source>
        <dbReference type="Proteomes" id="UP000010471"/>
    </source>
</evidence>
<accession>K9WFB9</accession>
<reference evidence="4 5" key="1">
    <citation type="submission" date="2012-06" db="EMBL/GenBank/DDBJ databases">
        <title>Finished chromosome of genome of Microcoleus sp. PCC 7113.</title>
        <authorList>
            <consortium name="US DOE Joint Genome Institute"/>
            <person name="Gugger M."/>
            <person name="Coursin T."/>
            <person name="Rippka R."/>
            <person name="Tandeau De Marsac N."/>
            <person name="Huntemann M."/>
            <person name="Wei C.-L."/>
            <person name="Han J."/>
            <person name="Detter J.C."/>
            <person name="Han C."/>
            <person name="Tapia R."/>
            <person name="Chen A."/>
            <person name="Kyrpides N."/>
            <person name="Mavromatis K."/>
            <person name="Markowitz V."/>
            <person name="Szeto E."/>
            <person name="Ivanova N."/>
            <person name="Pagani I."/>
            <person name="Pati A."/>
            <person name="Goodwin L."/>
            <person name="Nordberg H.P."/>
            <person name="Cantor M.N."/>
            <person name="Hua S.X."/>
            <person name="Woyke T."/>
            <person name="Kerfeld C.A."/>
        </authorList>
    </citation>
    <scope>NUCLEOTIDE SEQUENCE [LARGE SCALE GENOMIC DNA]</scope>
    <source>
        <strain evidence="4 5">PCC 7113</strain>
    </source>
</reference>
<dbReference type="eggNOG" id="COG0745">
    <property type="taxonomic scope" value="Bacteria"/>
</dbReference>
<dbReference type="GO" id="GO:0000160">
    <property type="term" value="P:phosphorelay signal transduction system"/>
    <property type="evidence" value="ECO:0007669"/>
    <property type="project" value="InterPro"/>
</dbReference>
<dbReference type="AlphaFoldDB" id="K9WFB9"/>
<dbReference type="PANTHER" id="PTHR44591:SF3">
    <property type="entry name" value="RESPONSE REGULATORY DOMAIN-CONTAINING PROTEIN"/>
    <property type="match status" value="1"/>
</dbReference>
<evidence type="ECO:0000313" key="4">
    <source>
        <dbReference type="EMBL" id="AFZ18496.1"/>
    </source>
</evidence>
<feature type="domain" description="Response regulatory" evidence="3">
    <location>
        <begin position="262"/>
        <end position="377"/>
    </location>
</feature>
<name>K9WFB9_9CYAN</name>
<dbReference type="GO" id="GO:0003677">
    <property type="term" value="F:DNA binding"/>
    <property type="evidence" value="ECO:0007669"/>
    <property type="project" value="UniProtKB-KW"/>
</dbReference>
<dbReference type="Pfam" id="PF00072">
    <property type="entry name" value="Response_reg"/>
    <property type="match status" value="1"/>
</dbReference>
<dbReference type="InterPro" id="IPR001789">
    <property type="entry name" value="Sig_transdc_resp-reg_receiver"/>
</dbReference>
<dbReference type="STRING" id="1173027.Mic7113_2711"/>
<evidence type="ECO:0000259" key="3">
    <source>
        <dbReference type="PROSITE" id="PS50110"/>
    </source>
</evidence>
<dbReference type="RefSeq" id="WP_015182645.1">
    <property type="nucleotide sequence ID" value="NC_019738.1"/>
</dbReference>
<protein>
    <submittedName>
        <fullName evidence="4">Response regulator with CheY-like receiver domain and winged-helix DNA-binding domain</fullName>
    </submittedName>
</protein>
<keyword evidence="5" id="KW-1185">Reference proteome</keyword>
<proteinExistence type="predicted"/>
<sequence>MLNASSYQAGQLVNFLKNLKDEYVSGTVYIKTIVNPDQKPRTRVFVVNNGEIIYGGLKIPHNNQEFARMIGIKLNHSFADTAIKYTMQKLRNPSSFQELLERIVRIRVFKWEEIEAIVHTQVVQVLEQALPHPGQLKLETTVPFDLSYGEDNRGLDWAKLMHDVTTRQQEWATLTPIIPSMDAVPKLIPISWQAITDSKVQQHLRQWVNGVRSLIDIAEQLEEDPLQLARSYMAWAISGWVSLRNEIPETQVISATQKQRPIVLSVDDSLVVQTMIKRALDDNYQVLLVSNAVDALKVINTNPIALLLLDVTMPGIDGLEFCRTVRSIPKFKHLPIIMLTARDKFSDKLRGQMVGATHYLTKPIEPKQLLQTVAKCVDPKALSLQP</sequence>
<dbReference type="HOGENOM" id="CLU_745679_0_0_3"/>
<gene>
    <name evidence="4" type="ORF">Mic7113_2711</name>
</gene>
<dbReference type="InterPro" id="IPR011006">
    <property type="entry name" value="CheY-like_superfamily"/>
</dbReference>
<dbReference type="EMBL" id="CP003630">
    <property type="protein sequence ID" value="AFZ18496.1"/>
    <property type="molecule type" value="Genomic_DNA"/>
</dbReference>
<dbReference type="PANTHER" id="PTHR44591">
    <property type="entry name" value="STRESS RESPONSE REGULATOR PROTEIN 1"/>
    <property type="match status" value="1"/>
</dbReference>
<dbReference type="PROSITE" id="PS50110">
    <property type="entry name" value="RESPONSE_REGULATORY"/>
    <property type="match status" value="1"/>
</dbReference>
<keyword evidence="4" id="KW-0238">DNA-binding</keyword>
<evidence type="ECO:0000256" key="2">
    <source>
        <dbReference type="PROSITE-ProRule" id="PRU00169"/>
    </source>
</evidence>
<feature type="modified residue" description="4-aspartylphosphate" evidence="2">
    <location>
        <position position="310"/>
    </location>
</feature>
<evidence type="ECO:0000256" key="1">
    <source>
        <dbReference type="ARBA" id="ARBA00022553"/>
    </source>
</evidence>
<dbReference type="OrthoDB" id="525404at2"/>
<dbReference type="Gene3D" id="3.40.50.2300">
    <property type="match status" value="1"/>
</dbReference>
<keyword evidence="1 2" id="KW-0597">Phosphoprotein</keyword>
<organism evidence="4 5">
    <name type="scientific">Allocoleopsis franciscana PCC 7113</name>
    <dbReference type="NCBI Taxonomy" id="1173027"/>
    <lineage>
        <taxon>Bacteria</taxon>
        <taxon>Bacillati</taxon>
        <taxon>Cyanobacteriota</taxon>
        <taxon>Cyanophyceae</taxon>
        <taxon>Coleofasciculales</taxon>
        <taxon>Coleofasciculaceae</taxon>
        <taxon>Allocoleopsis</taxon>
        <taxon>Allocoleopsis franciscana</taxon>
    </lineage>
</organism>
<dbReference type="SMART" id="SM00448">
    <property type="entry name" value="REC"/>
    <property type="match status" value="1"/>
</dbReference>
<dbReference type="KEGG" id="mic:Mic7113_2711"/>
<dbReference type="PATRIC" id="fig|1173027.3.peg.2982"/>
<dbReference type="SUPFAM" id="SSF52172">
    <property type="entry name" value="CheY-like"/>
    <property type="match status" value="1"/>
</dbReference>
<dbReference type="InterPro" id="IPR050595">
    <property type="entry name" value="Bact_response_regulator"/>
</dbReference>